<protein>
    <recommendedName>
        <fullName evidence="4">Lipoprotein</fullName>
    </recommendedName>
</protein>
<evidence type="ECO:0008006" key="4">
    <source>
        <dbReference type="Google" id="ProtNLM"/>
    </source>
</evidence>
<feature type="chain" id="PRO_5012987073" description="Lipoprotein" evidence="1">
    <location>
        <begin position="21"/>
        <end position="185"/>
    </location>
</feature>
<proteinExistence type="predicted"/>
<evidence type="ECO:0000256" key="1">
    <source>
        <dbReference type="SAM" id="SignalP"/>
    </source>
</evidence>
<dbReference type="PROSITE" id="PS51257">
    <property type="entry name" value="PROKAR_LIPOPROTEIN"/>
    <property type="match status" value="1"/>
</dbReference>
<accession>A0A246F5Y6</accession>
<reference evidence="2 3" key="1">
    <citation type="submission" date="2017-06" db="EMBL/GenBank/DDBJ databases">
        <title>Draft genome of Pseudomonas nitroreducens DF05.</title>
        <authorList>
            <person name="Iyer R."/>
        </authorList>
    </citation>
    <scope>NUCLEOTIDE SEQUENCE [LARGE SCALE GENOMIC DNA]</scope>
    <source>
        <strain evidence="2 3">DF05</strain>
    </source>
</reference>
<dbReference type="eggNOG" id="ENOG5031EB9">
    <property type="taxonomic scope" value="Bacteria"/>
</dbReference>
<sequence length="185" mass="19816">MLRFLCVSLFAILLTGCASSAKVENMQVNDQQAHTQGYDAALRNNLQVADVEGGKKTNPMWTSQIDGADFRAALEQSLGKAGLLGQGDKAAYSLRTKLVSLDQPVFGFNFTVTSTVEYSLVENAGGRVVWQETVKEPFTAGVGDAFYGVTRLRLANEGSARANINTLLQRLGGLKLGAGQVSLQN</sequence>
<organism evidence="2 3">
    <name type="scientific">Pseudomonas nitroreducens</name>
    <dbReference type="NCBI Taxonomy" id="46680"/>
    <lineage>
        <taxon>Bacteria</taxon>
        <taxon>Pseudomonadati</taxon>
        <taxon>Pseudomonadota</taxon>
        <taxon>Gammaproteobacteria</taxon>
        <taxon>Pseudomonadales</taxon>
        <taxon>Pseudomonadaceae</taxon>
        <taxon>Pseudomonas</taxon>
    </lineage>
</organism>
<evidence type="ECO:0000313" key="3">
    <source>
        <dbReference type="Proteomes" id="UP000198145"/>
    </source>
</evidence>
<dbReference type="Proteomes" id="UP000198145">
    <property type="component" value="Unassembled WGS sequence"/>
</dbReference>
<name>A0A246F5Y6_PSENT</name>
<dbReference type="AlphaFoldDB" id="A0A246F5Y6"/>
<feature type="signal peptide" evidence="1">
    <location>
        <begin position="1"/>
        <end position="20"/>
    </location>
</feature>
<comment type="caution">
    <text evidence="2">The sequence shown here is derived from an EMBL/GenBank/DDBJ whole genome shotgun (WGS) entry which is preliminary data.</text>
</comment>
<keyword evidence="1" id="KW-0732">Signal</keyword>
<evidence type="ECO:0000313" key="2">
    <source>
        <dbReference type="EMBL" id="OWP48583.1"/>
    </source>
</evidence>
<gene>
    <name evidence="2" type="ORF">CEG18_21405</name>
</gene>
<dbReference type="RefSeq" id="WP_088420466.1">
    <property type="nucleotide sequence ID" value="NZ_NJBA01000008.1"/>
</dbReference>
<dbReference type="EMBL" id="NJBA01000008">
    <property type="protein sequence ID" value="OWP48583.1"/>
    <property type="molecule type" value="Genomic_DNA"/>
</dbReference>